<sequence>MTSHRQNSMPLIRPYDWRSFVRRPNFEPWSRRYLLHLSGLSRFDFPRLCAMACHSEGRLREPLLLYALQSDRFPELMAMTDDSELRGEYEHAADSLGELAPQDYALEHGYDPSTGDRYRKVLNSFYADWHRPETLARSKSIRRDACLRAKRERGVPVAPICRELGLNVGNVNAWLKNGDMSKVSLENATRLARAFRAA</sequence>
<comment type="caution">
    <text evidence="1">The sequence shown here is derived from an EMBL/GenBank/DDBJ whole genome shotgun (WGS) entry which is preliminary data.</text>
</comment>
<name>A0A4R0S5P5_BIFLL</name>
<dbReference type="Proteomes" id="UP000293701">
    <property type="component" value="Unassembled WGS sequence"/>
</dbReference>
<gene>
    <name evidence="1" type="ORF">MCC10002_0819</name>
</gene>
<protein>
    <submittedName>
        <fullName evidence="1">Uncharacterized protein</fullName>
    </submittedName>
</protein>
<evidence type="ECO:0000313" key="1">
    <source>
        <dbReference type="EMBL" id="TCD74672.1"/>
    </source>
</evidence>
<reference evidence="1 2" key="1">
    <citation type="journal article" date="2018" name="Sci. Rep.">
        <title>Genomic diversity and distribution of Bifidobacterium longum subsp. longum across the human lifespan.</title>
        <authorList>
            <person name="Odamaki T."/>
            <person name="Bottacini F."/>
            <person name="Kato K."/>
            <person name="Mitsuyama E."/>
            <person name="Yoshida K."/>
            <person name="Horigome A."/>
            <person name="Xiao J.Z."/>
            <person name="van Sinderen D."/>
        </authorList>
    </citation>
    <scope>NUCLEOTIDE SEQUENCE [LARGE SCALE GENOMIC DNA]</scope>
    <source>
        <strain evidence="1 2">MCC10002</strain>
    </source>
</reference>
<dbReference type="EMBL" id="SHPM01000016">
    <property type="protein sequence ID" value="TCD74672.1"/>
    <property type="molecule type" value="Genomic_DNA"/>
</dbReference>
<accession>A0A4R0S5P5</accession>
<dbReference type="AlphaFoldDB" id="A0A4R0S5P5"/>
<proteinExistence type="predicted"/>
<organism evidence="1 2">
    <name type="scientific">Bifidobacterium longum subsp. longum</name>
    <dbReference type="NCBI Taxonomy" id="1679"/>
    <lineage>
        <taxon>Bacteria</taxon>
        <taxon>Bacillati</taxon>
        <taxon>Actinomycetota</taxon>
        <taxon>Actinomycetes</taxon>
        <taxon>Bifidobacteriales</taxon>
        <taxon>Bifidobacteriaceae</taxon>
        <taxon>Bifidobacterium</taxon>
    </lineage>
</organism>
<evidence type="ECO:0000313" key="2">
    <source>
        <dbReference type="Proteomes" id="UP000293701"/>
    </source>
</evidence>